<proteinExistence type="predicted"/>
<sequence>MPPTILKIGGSVLTEKTDTPTPKPSAIERCAAEIASYHPSADNPLILIHGAGSFGHPQAKKHDSPDGFTNSGIIEIHRSVTLLNELVVDALIENNVPAAPVHPFGCTVADAARIIEMQTAPIALMLARNIVPVLHGDVVMDSALGASIISGDQIVPYLATQFGASRIGFGTAVDGVIADGKVVPEITPETFEAVRSHIHGSEGTDVTGGMLGKVRELLGIDIDSYIFSAAKPGMIAGFLSGDEPGTRITKTGNRPVVSMPETSQIPTDSGNMQ</sequence>
<organism evidence="1 2">
    <name type="scientific">Candidatus Methanogaster sp</name>
    <dbReference type="NCBI Taxonomy" id="3386292"/>
    <lineage>
        <taxon>Archaea</taxon>
        <taxon>Methanobacteriati</taxon>
        <taxon>Methanobacteriota</taxon>
        <taxon>Stenosarchaea group</taxon>
        <taxon>Methanomicrobia</taxon>
        <taxon>Methanosarcinales</taxon>
        <taxon>ANME-2 cluster</taxon>
        <taxon>Candidatus Methanogasteraceae</taxon>
        <taxon>Candidatus Methanogaster</taxon>
    </lineage>
</organism>
<keyword evidence="1" id="KW-0808">Transferase</keyword>
<evidence type="ECO:0000313" key="2">
    <source>
        <dbReference type="Proteomes" id="UP000248329"/>
    </source>
</evidence>
<dbReference type="Proteomes" id="UP000248329">
    <property type="component" value="Unassembled WGS sequence"/>
</dbReference>
<accession>A0AC61KYM9</accession>
<comment type="caution">
    <text evidence="1">The sequence shown here is derived from an EMBL/GenBank/DDBJ whole genome shotgun (WGS) entry which is preliminary data.</text>
</comment>
<reference evidence="1" key="1">
    <citation type="submission" date="2018-01" db="EMBL/GenBank/DDBJ databases">
        <authorList>
            <person name="Krukenberg V."/>
        </authorList>
    </citation>
    <scope>NUCLEOTIDE SEQUENCE</scope>
    <source>
        <strain evidence="1">E20ANME2</strain>
    </source>
</reference>
<dbReference type="EMBL" id="PQXF01000073">
    <property type="protein sequence ID" value="PXF57026.1"/>
    <property type="molecule type" value="Genomic_DNA"/>
</dbReference>
<evidence type="ECO:0000313" key="1">
    <source>
        <dbReference type="EMBL" id="PXF57026.1"/>
    </source>
</evidence>
<protein>
    <submittedName>
        <fullName evidence="1">Amino acid kinase</fullName>
    </submittedName>
</protein>
<keyword evidence="1" id="KW-0418">Kinase</keyword>
<name>A0AC61KYM9_9EURY</name>
<gene>
    <name evidence="1" type="ORF">C4B59_15940</name>
</gene>